<protein>
    <recommendedName>
        <fullName evidence="7">Ribosomal protein S21</fullName>
    </recommendedName>
</protein>
<evidence type="ECO:0008006" key="7">
    <source>
        <dbReference type="Google" id="ProtNLM"/>
    </source>
</evidence>
<gene>
    <name evidence="5" type="ORF">KP509_03G008300</name>
</gene>
<dbReference type="EMBL" id="CM035408">
    <property type="protein sequence ID" value="KAH7440741.1"/>
    <property type="molecule type" value="Genomic_DNA"/>
</dbReference>
<dbReference type="OrthoDB" id="1713251at2759"/>
<evidence type="ECO:0000313" key="5">
    <source>
        <dbReference type="EMBL" id="KAH7440741.1"/>
    </source>
</evidence>
<dbReference type="GO" id="GO:0006412">
    <property type="term" value="P:translation"/>
    <property type="evidence" value="ECO:0007669"/>
    <property type="project" value="InterPro"/>
</dbReference>
<evidence type="ECO:0000256" key="3">
    <source>
        <dbReference type="ARBA" id="ARBA00023274"/>
    </source>
</evidence>
<reference evidence="5" key="1">
    <citation type="submission" date="2021-08" db="EMBL/GenBank/DDBJ databases">
        <title>WGS assembly of Ceratopteris richardii.</title>
        <authorList>
            <person name="Marchant D.B."/>
            <person name="Chen G."/>
            <person name="Jenkins J."/>
            <person name="Shu S."/>
            <person name="Leebens-Mack J."/>
            <person name="Grimwood J."/>
            <person name="Schmutz J."/>
            <person name="Soltis P."/>
            <person name="Soltis D."/>
            <person name="Chen Z.-H."/>
        </authorList>
    </citation>
    <scope>NUCLEOTIDE SEQUENCE</scope>
    <source>
        <strain evidence="5">Whitten #5841</strain>
        <tissue evidence="5">Leaf</tissue>
    </source>
</reference>
<comment type="similarity">
    <text evidence="1">Belongs to the bacterial ribosomal protein bS21 family.</text>
</comment>
<evidence type="ECO:0000256" key="1">
    <source>
        <dbReference type="ARBA" id="ARBA00006640"/>
    </source>
</evidence>
<dbReference type="Proteomes" id="UP000825935">
    <property type="component" value="Chromosome 3"/>
</dbReference>
<dbReference type="GO" id="GO:0005840">
    <property type="term" value="C:ribosome"/>
    <property type="evidence" value="ECO:0007669"/>
    <property type="project" value="UniProtKB-KW"/>
</dbReference>
<keyword evidence="4" id="KW-0175">Coiled coil</keyword>
<keyword evidence="6" id="KW-1185">Reference proteome</keyword>
<comment type="caution">
    <text evidence="5">The sequence shown here is derived from an EMBL/GenBank/DDBJ whole genome shotgun (WGS) entry which is preliminary data.</text>
</comment>
<evidence type="ECO:0000256" key="2">
    <source>
        <dbReference type="ARBA" id="ARBA00022980"/>
    </source>
</evidence>
<dbReference type="GO" id="GO:0003735">
    <property type="term" value="F:structural constituent of ribosome"/>
    <property type="evidence" value="ECO:0007669"/>
    <property type="project" value="InterPro"/>
</dbReference>
<dbReference type="AlphaFoldDB" id="A0A8T2UWZ5"/>
<feature type="coiled-coil region" evidence="4">
    <location>
        <begin position="139"/>
        <end position="166"/>
    </location>
</feature>
<keyword evidence="2" id="KW-0689">Ribosomal protein</keyword>
<proteinExistence type="inferred from homology"/>
<dbReference type="InterPro" id="IPR001911">
    <property type="entry name" value="Ribosomal_bS21"/>
</dbReference>
<dbReference type="GO" id="GO:1990904">
    <property type="term" value="C:ribonucleoprotein complex"/>
    <property type="evidence" value="ECO:0007669"/>
    <property type="project" value="UniProtKB-KW"/>
</dbReference>
<dbReference type="NCBIfam" id="TIGR00030">
    <property type="entry name" value="S21p"/>
    <property type="match status" value="1"/>
</dbReference>
<organism evidence="5 6">
    <name type="scientific">Ceratopteris richardii</name>
    <name type="common">Triangle waterfern</name>
    <dbReference type="NCBI Taxonomy" id="49495"/>
    <lineage>
        <taxon>Eukaryota</taxon>
        <taxon>Viridiplantae</taxon>
        <taxon>Streptophyta</taxon>
        <taxon>Embryophyta</taxon>
        <taxon>Tracheophyta</taxon>
        <taxon>Polypodiopsida</taxon>
        <taxon>Polypodiidae</taxon>
        <taxon>Polypodiales</taxon>
        <taxon>Pteridineae</taxon>
        <taxon>Pteridaceae</taxon>
        <taxon>Parkerioideae</taxon>
        <taxon>Ceratopteris</taxon>
    </lineage>
</organism>
<dbReference type="Pfam" id="PF01165">
    <property type="entry name" value="Ribosomal_S21"/>
    <property type="match status" value="1"/>
</dbReference>
<keyword evidence="3" id="KW-0687">Ribonucleoprotein</keyword>
<sequence length="196" mass="22850">MQRVRMAVARRFLQSSRWSLQNLATATTDFDCVRTRLVSSFVGCQHPSNAGAFSSFASKWLEIRAFGSVCTSDGLLYKHSSSHHQKLGTFRAQQVRHVYVEVRNNDLDTALKVFNRKLANSKVEEKLNEKRFYTKPCERRKLAKHYKKLNRARRELSEKLAIVRHRMNKVQEVRKIEREEKRAKAAARARGEEVDE</sequence>
<evidence type="ECO:0000256" key="4">
    <source>
        <dbReference type="SAM" id="Coils"/>
    </source>
</evidence>
<accession>A0A8T2UWZ5</accession>
<name>A0A8T2UWZ5_CERRI</name>
<evidence type="ECO:0000313" key="6">
    <source>
        <dbReference type="Proteomes" id="UP000825935"/>
    </source>
</evidence>